<dbReference type="SUPFAM" id="SSF81660">
    <property type="entry name" value="Metal cation-transporting ATPase, ATP-binding domain N"/>
    <property type="match status" value="1"/>
</dbReference>
<dbReference type="SFLD" id="SFLDS00003">
    <property type="entry name" value="Haloacid_Dehalogenase"/>
    <property type="match status" value="1"/>
</dbReference>
<feature type="transmembrane region" description="Helical" evidence="9">
    <location>
        <begin position="330"/>
        <end position="353"/>
    </location>
</feature>
<dbReference type="FunFam" id="2.70.150.10:FF:000054">
    <property type="entry name" value="Phospholipid-transporting ATPase"/>
    <property type="match status" value="1"/>
</dbReference>
<gene>
    <name evidence="12" type="ORF">WR25_03790</name>
</gene>
<dbReference type="GO" id="GO:0046872">
    <property type="term" value="F:metal ion binding"/>
    <property type="evidence" value="ECO:0007669"/>
    <property type="project" value="UniProtKB-KW"/>
</dbReference>
<evidence type="ECO:0000256" key="7">
    <source>
        <dbReference type="ARBA" id="ARBA00023136"/>
    </source>
</evidence>
<feature type="domain" description="P-type ATPase C-terminal" evidence="11">
    <location>
        <begin position="807"/>
        <end position="847"/>
    </location>
</feature>
<organism evidence="12 13">
    <name type="scientific">Diploscapter pachys</name>
    <dbReference type="NCBI Taxonomy" id="2018661"/>
    <lineage>
        <taxon>Eukaryota</taxon>
        <taxon>Metazoa</taxon>
        <taxon>Ecdysozoa</taxon>
        <taxon>Nematoda</taxon>
        <taxon>Chromadorea</taxon>
        <taxon>Rhabditida</taxon>
        <taxon>Rhabditina</taxon>
        <taxon>Rhabditomorpha</taxon>
        <taxon>Rhabditoidea</taxon>
        <taxon>Rhabditidae</taxon>
        <taxon>Diploscapter</taxon>
    </lineage>
</organism>
<dbReference type="GO" id="GO:0016887">
    <property type="term" value="F:ATP hydrolysis activity"/>
    <property type="evidence" value="ECO:0007669"/>
    <property type="project" value="InterPro"/>
</dbReference>
<dbReference type="InterPro" id="IPR036412">
    <property type="entry name" value="HAD-like_sf"/>
</dbReference>
<dbReference type="OrthoDB" id="377733at2759"/>
<evidence type="ECO:0000313" key="13">
    <source>
        <dbReference type="Proteomes" id="UP000218231"/>
    </source>
</evidence>
<dbReference type="InterPro" id="IPR032630">
    <property type="entry name" value="P_typ_ATPase_c"/>
</dbReference>
<dbReference type="EMBL" id="LIAE01006552">
    <property type="protein sequence ID" value="PAV87758.1"/>
    <property type="molecule type" value="Genomic_DNA"/>
</dbReference>
<evidence type="ECO:0000313" key="12">
    <source>
        <dbReference type="EMBL" id="PAV87758.1"/>
    </source>
</evidence>
<evidence type="ECO:0000256" key="9">
    <source>
        <dbReference type="SAM" id="Phobius"/>
    </source>
</evidence>
<proteinExistence type="predicted"/>
<dbReference type="PRINTS" id="PR00119">
    <property type="entry name" value="CATATPASE"/>
</dbReference>
<dbReference type="InterPro" id="IPR023214">
    <property type="entry name" value="HAD_sf"/>
</dbReference>
<dbReference type="Gene3D" id="2.70.150.10">
    <property type="entry name" value="Calcium-transporting ATPase, cytoplasmic transduction domain A"/>
    <property type="match status" value="1"/>
</dbReference>
<evidence type="ECO:0000256" key="1">
    <source>
        <dbReference type="ARBA" id="ARBA00004141"/>
    </source>
</evidence>
<dbReference type="Pfam" id="PF08282">
    <property type="entry name" value="Hydrolase_3"/>
    <property type="match status" value="1"/>
</dbReference>
<sequence>MASGRVAAAAQNGRAQGEVKHIHRRSSSRWVPPSGPINNPITAFRNRNDRVMGSRMIQPNHMFEVPRYELNNCRKFKNNSITTTKYSLLTFIPFNIFHQFATKYANLYFLLIAVINFIPSFGAFNPILALIPITFVLSTTMIKDGVEDLRRWRFDRQINSKTCHVWDRENGRFRKTDWQYILVGDFVHISNEQDVPADVLFLRSSDPNGICYVETSNLDGETSLKQRFVPKRYLDFSDENSGFEPSDFQDTIICESPDKAIYKIRAKIEYEPGIYDAVLSENMLLRGSRVKNTTFVEGVVMYAGHDTKIMMNNGRAPQKQSKIEKKTNKYIIICFVILVVMVVLGMFLSIFWVSDHEPTTAPYMPENTPTPAIDGLISDRPIDCRSLSIPEELGTVTHILSDKTGTLTENVMIFRCCSIDDADYGGEFDPLGTFDKGVYSLGNSEFYDITPEKFENMIEELNQSPPNGFTPLRLPNRDRVDTLHEMSFNPYEAESPDELALIYGAHLYDFRLEDRASGSVTLLLPNDQRKKYSILLKLPFDSRRKRMSVIIDTKRGPLLYTKGADSAIIDRLSPEMSDGETKRLQHIQSNIDKYASKGLRTLCFAMKQLTKEEFLEFEQSYKFLMDDASSEREQMLSEKADQIEFDLQILGVTGIEDRLQDGVPETIVSLRKAGIQIWILTGDKLETAQNIATASGLFNENRPIRVINGEDDMERAAEAEGCNLILSHNAIKAVEEGHPDSIRALEKAKSVLCYRMTPSEKATVVKSVKKYLTANVLAIGDGANDVPMIQAADVGIGVAGKEGLQAVMACDFAIARFRFLKKLLLVHGHWSYDRLSLAFLYFLYKNTPIFVGVLEQCETKEKLLENPDLYYIGREDRLYTTPRFFANIIDGIWQAGVVYFVTHLALLGSNAGLWDMGFYLATAMLFVNICHLALEVRYWHTYLILLNAVFVVFHFGYFFGFCYLAQPGWVKDIPTHVPLAALSHSSFYLTMIITVIVGLFPRFVSHVLANTLNDDRGKSLANSPLNGHKKQHRR</sequence>
<reference evidence="12 13" key="1">
    <citation type="journal article" date="2017" name="Curr. Biol.">
        <title>Genome architecture and evolution of a unichromosomal asexual nematode.</title>
        <authorList>
            <person name="Fradin H."/>
            <person name="Zegar C."/>
            <person name="Gutwein M."/>
            <person name="Lucas J."/>
            <person name="Kovtun M."/>
            <person name="Corcoran D."/>
            <person name="Baugh L.R."/>
            <person name="Kiontke K."/>
            <person name="Gunsalus K."/>
            <person name="Fitch D.H."/>
            <person name="Piano F."/>
        </authorList>
    </citation>
    <scope>NUCLEOTIDE SEQUENCE [LARGE SCALE GENOMIC DNA]</scope>
    <source>
        <strain evidence="12">PF1309</strain>
    </source>
</reference>
<feature type="transmembrane region" description="Helical" evidence="9">
    <location>
        <begin position="916"/>
        <end position="934"/>
    </location>
</feature>
<dbReference type="SUPFAM" id="SSF81653">
    <property type="entry name" value="Calcium ATPase, transduction domain A"/>
    <property type="match status" value="1"/>
</dbReference>
<dbReference type="Gene3D" id="3.40.1110.10">
    <property type="entry name" value="Calcium-transporting ATPase, cytoplasmic domain N"/>
    <property type="match status" value="1"/>
</dbReference>
<dbReference type="Pfam" id="PF16212">
    <property type="entry name" value="PhoLip_ATPase_C"/>
    <property type="match status" value="2"/>
</dbReference>
<feature type="transmembrane region" description="Helical" evidence="9">
    <location>
        <begin position="941"/>
        <end position="966"/>
    </location>
</feature>
<feature type="transmembrane region" description="Helical" evidence="9">
    <location>
        <begin position="986"/>
        <end position="1009"/>
    </location>
</feature>
<comment type="caution">
    <text evidence="12">The sequence shown here is derived from an EMBL/GenBank/DDBJ whole genome shotgun (WGS) entry which is preliminary data.</text>
</comment>
<dbReference type="Pfam" id="PF13246">
    <property type="entry name" value="Cation_ATPase"/>
    <property type="match status" value="1"/>
</dbReference>
<feature type="domain" description="P-type ATPase C-terminal" evidence="11">
    <location>
        <begin position="848"/>
        <end position="1012"/>
    </location>
</feature>
<keyword evidence="13" id="KW-1185">Reference proteome</keyword>
<dbReference type="GO" id="GO:0140326">
    <property type="term" value="F:ATPase-coupled intramembrane lipid transporter activity"/>
    <property type="evidence" value="ECO:0007669"/>
    <property type="project" value="TreeGrafter"/>
</dbReference>
<dbReference type="PANTHER" id="PTHR24092:SF215">
    <property type="entry name" value="PHOSPHOLIPID-TRANSPORTING ATPASE"/>
    <property type="match status" value="1"/>
</dbReference>
<evidence type="ECO:0000256" key="2">
    <source>
        <dbReference type="ARBA" id="ARBA00022692"/>
    </source>
</evidence>
<keyword evidence="4" id="KW-0460">Magnesium</keyword>
<dbReference type="SUPFAM" id="SSF56784">
    <property type="entry name" value="HAD-like"/>
    <property type="match status" value="1"/>
</dbReference>
<dbReference type="GO" id="GO:0005886">
    <property type="term" value="C:plasma membrane"/>
    <property type="evidence" value="ECO:0007669"/>
    <property type="project" value="TreeGrafter"/>
</dbReference>
<dbReference type="Proteomes" id="UP000218231">
    <property type="component" value="Unassembled WGS sequence"/>
</dbReference>
<feature type="region of interest" description="Disordered" evidence="8">
    <location>
        <begin position="1"/>
        <end position="30"/>
    </location>
</feature>
<dbReference type="Pfam" id="PF16209">
    <property type="entry name" value="PhoLip_ATPase_N"/>
    <property type="match status" value="1"/>
</dbReference>
<evidence type="ECO:0000259" key="10">
    <source>
        <dbReference type="Pfam" id="PF16209"/>
    </source>
</evidence>
<dbReference type="PANTHER" id="PTHR24092">
    <property type="entry name" value="PROBABLE PHOSPHOLIPID-TRANSPORTING ATPASE"/>
    <property type="match status" value="1"/>
</dbReference>
<keyword evidence="5" id="KW-1278">Translocase</keyword>
<protein>
    <submittedName>
        <fullName evidence="12">Uncharacterized protein</fullName>
    </submittedName>
</protein>
<evidence type="ECO:0000256" key="8">
    <source>
        <dbReference type="SAM" id="MobiDB-lite"/>
    </source>
</evidence>
<dbReference type="SUPFAM" id="SSF81665">
    <property type="entry name" value="Calcium ATPase, transmembrane domain M"/>
    <property type="match status" value="1"/>
</dbReference>
<dbReference type="InterPro" id="IPR018303">
    <property type="entry name" value="ATPase_P-typ_P_site"/>
</dbReference>
<evidence type="ECO:0000256" key="4">
    <source>
        <dbReference type="ARBA" id="ARBA00022842"/>
    </source>
</evidence>
<name>A0A2A2LNM2_9BILA</name>
<keyword evidence="7 9" id="KW-0472">Membrane</keyword>
<evidence type="ECO:0000259" key="11">
    <source>
        <dbReference type="Pfam" id="PF16212"/>
    </source>
</evidence>
<keyword evidence="6 9" id="KW-1133">Transmembrane helix</keyword>
<dbReference type="SFLD" id="SFLDG00002">
    <property type="entry name" value="C1.7:_P-type_atpase_like"/>
    <property type="match status" value="1"/>
</dbReference>
<dbReference type="AlphaFoldDB" id="A0A2A2LNM2"/>
<accession>A0A2A2LNM2</accession>
<dbReference type="SFLD" id="SFLDF00027">
    <property type="entry name" value="p-type_atpase"/>
    <property type="match status" value="1"/>
</dbReference>
<dbReference type="InterPro" id="IPR023298">
    <property type="entry name" value="ATPase_P-typ_TM_dom_sf"/>
</dbReference>
<dbReference type="InterPro" id="IPR032631">
    <property type="entry name" value="P-type_ATPase_N"/>
</dbReference>
<keyword evidence="3" id="KW-0479">Metal-binding</keyword>
<dbReference type="GO" id="GO:0045332">
    <property type="term" value="P:phospholipid translocation"/>
    <property type="evidence" value="ECO:0007669"/>
    <property type="project" value="TreeGrafter"/>
</dbReference>
<evidence type="ECO:0000256" key="6">
    <source>
        <dbReference type="ARBA" id="ARBA00022989"/>
    </source>
</evidence>
<keyword evidence="2 9" id="KW-0812">Transmembrane</keyword>
<dbReference type="PROSITE" id="PS00154">
    <property type="entry name" value="ATPASE_E1_E2"/>
    <property type="match status" value="1"/>
</dbReference>
<dbReference type="GO" id="GO:0005524">
    <property type="term" value="F:ATP binding"/>
    <property type="evidence" value="ECO:0007669"/>
    <property type="project" value="InterPro"/>
</dbReference>
<dbReference type="STRING" id="2018661.A0A2A2LNM2"/>
<dbReference type="InterPro" id="IPR044492">
    <property type="entry name" value="P_typ_ATPase_HD_dom"/>
</dbReference>
<dbReference type="InterPro" id="IPR008250">
    <property type="entry name" value="ATPase_P-typ_transduc_dom_A_sf"/>
</dbReference>
<comment type="subcellular location">
    <subcellularLocation>
        <location evidence="1">Membrane</location>
        <topology evidence="1">Multi-pass membrane protein</topology>
    </subcellularLocation>
</comment>
<evidence type="ECO:0000256" key="3">
    <source>
        <dbReference type="ARBA" id="ARBA00022723"/>
    </source>
</evidence>
<dbReference type="Gene3D" id="3.40.50.1000">
    <property type="entry name" value="HAD superfamily/HAD-like"/>
    <property type="match status" value="1"/>
</dbReference>
<evidence type="ECO:0000256" key="5">
    <source>
        <dbReference type="ARBA" id="ARBA00022967"/>
    </source>
</evidence>
<dbReference type="InterPro" id="IPR023299">
    <property type="entry name" value="ATPase_P-typ_cyto_dom_N"/>
</dbReference>
<feature type="domain" description="P-type ATPase N-terminal" evidence="10">
    <location>
        <begin position="71"/>
        <end position="128"/>
    </location>
</feature>
<dbReference type="NCBIfam" id="TIGR01494">
    <property type="entry name" value="ATPase_P-type"/>
    <property type="match status" value="1"/>
</dbReference>
<dbReference type="InterPro" id="IPR001757">
    <property type="entry name" value="P_typ_ATPase"/>
</dbReference>